<dbReference type="Proteomes" id="UP000320802">
    <property type="component" value="Segment"/>
</dbReference>
<dbReference type="EMBL" id="MK962629">
    <property type="protein sequence ID" value="QDH83936.1"/>
    <property type="molecule type" value="Genomic_DNA"/>
</dbReference>
<reference evidence="1 2" key="1">
    <citation type="submission" date="2019-05" db="EMBL/GenBank/DDBJ databases">
        <title>Complete genome sequence of sixteen phages from Abidjan, cote d'Ivoire, isolated on a single strain of Achromobacter xylosoxidans.</title>
        <authorList>
            <person name="Essoh C."/>
            <person name="Vernadet J.-P."/>
            <person name="Vergnaud G."/>
            <person name="Pourcel C."/>
        </authorList>
    </citation>
    <scope>NUCLEOTIDE SEQUENCE [LARGE SCALE GENOMIC DNA]</scope>
</reference>
<protein>
    <submittedName>
        <fullName evidence="1">Putative RNA polymerase</fullName>
    </submittedName>
</protein>
<keyword evidence="2" id="KW-1185">Reference proteome</keyword>
<name>A0A514CTY8_9CAUD</name>
<evidence type="ECO:0000313" key="1">
    <source>
        <dbReference type="EMBL" id="QDH83936.1"/>
    </source>
</evidence>
<sequence>MSKFTHEELVAHQNKLEVLFNCNQLMSRMRKEFTESKNPDFVAYMQQHGMDPKFGIDALVQIALHKRADLPTLLGTLRHHGQTAQEVADGLLWLAQHDFMHWEPVREMFIVIFEISAEVQHEIDSYQYPLPMVIEPRHLENNRQSGYLISQGSVILKKNHTEDDVCLDHLNRMNKVALTINYDTVGMIQNKWKNLDKVQEGETREDFEKRKRAFDKYNKTAHEVMAVLTHMGNRFYITHKYDKRGRTYAQGYHVNYQGTPWNKAVVEFADAEVIQ</sequence>
<proteinExistence type="predicted"/>
<accession>A0A514CTY8</accession>
<dbReference type="InterPro" id="IPR043502">
    <property type="entry name" value="DNA/RNA_pol_sf"/>
</dbReference>
<organism evidence="1 2">
    <name type="scientific">Achromobacter phage vB_AxyP_19-32_Axy10</name>
    <dbReference type="NCBI Taxonomy" id="2591041"/>
    <lineage>
        <taxon>Viruses</taxon>
        <taxon>Duplodnaviria</taxon>
        <taxon>Heunggongvirae</taxon>
        <taxon>Uroviricota</taxon>
        <taxon>Caudoviricetes</taxon>
        <taxon>Schitoviridae</taxon>
        <taxon>Rothmandenesvirinae</taxon>
        <taxon>Pourcelvirus</taxon>
        <taxon>Pourcelvirus Axy10</taxon>
    </lineage>
</organism>
<dbReference type="SUPFAM" id="SSF56672">
    <property type="entry name" value="DNA/RNA polymerases"/>
    <property type="match status" value="1"/>
</dbReference>
<gene>
    <name evidence="1" type="ORF">Axy10_014</name>
</gene>
<evidence type="ECO:0000313" key="2">
    <source>
        <dbReference type="Proteomes" id="UP000320802"/>
    </source>
</evidence>